<evidence type="ECO:0000313" key="3">
    <source>
        <dbReference type="Proteomes" id="UP000321250"/>
    </source>
</evidence>
<dbReference type="OrthoDB" id="7509279at2"/>
<name>A0A5C6UGZ2_9SPHN</name>
<keyword evidence="1" id="KW-0472">Membrane</keyword>
<evidence type="ECO:0000313" key="2">
    <source>
        <dbReference type="EMBL" id="TXC72033.1"/>
    </source>
</evidence>
<dbReference type="RefSeq" id="WP_147083311.1">
    <property type="nucleotide sequence ID" value="NZ_VOQR01000001.1"/>
</dbReference>
<accession>A0A5C6UGZ2</accession>
<dbReference type="AlphaFoldDB" id="A0A5C6UGZ2"/>
<dbReference type="Proteomes" id="UP000321250">
    <property type="component" value="Unassembled WGS sequence"/>
</dbReference>
<proteinExistence type="predicted"/>
<evidence type="ECO:0000256" key="1">
    <source>
        <dbReference type="SAM" id="Phobius"/>
    </source>
</evidence>
<reference evidence="2 3" key="1">
    <citation type="journal article" date="2013" name="Antonie Van Leeuwenhoek">
        <title>Sphingomonas ginsenosidivorax sp. nov., with the ability to transform ginsenosides.</title>
        <authorList>
            <person name="Jin X.F."/>
            <person name="Kim J.K."/>
            <person name="Liu Q.M."/>
            <person name="Kang M.S."/>
            <person name="He D."/>
            <person name="Jin F.X."/>
            <person name="Kim S.C."/>
            <person name="Im W.T."/>
        </authorList>
    </citation>
    <scope>NUCLEOTIDE SEQUENCE [LARGE SCALE GENOMIC DNA]</scope>
    <source>
        <strain evidence="2 3">KHI67</strain>
    </source>
</reference>
<keyword evidence="1" id="KW-0812">Transmembrane</keyword>
<gene>
    <name evidence="2" type="ORF">FSB78_14560</name>
</gene>
<dbReference type="EMBL" id="VOQR01000001">
    <property type="protein sequence ID" value="TXC72033.1"/>
    <property type="molecule type" value="Genomic_DNA"/>
</dbReference>
<protein>
    <submittedName>
        <fullName evidence="2">Uncharacterized protein</fullName>
    </submittedName>
</protein>
<organism evidence="2 3">
    <name type="scientific">Sphingomonas ginsenosidivorax</name>
    <dbReference type="NCBI Taxonomy" id="862135"/>
    <lineage>
        <taxon>Bacteria</taxon>
        <taxon>Pseudomonadati</taxon>
        <taxon>Pseudomonadota</taxon>
        <taxon>Alphaproteobacteria</taxon>
        <taxon>Sphingomonadales</taxon>
        <taxon>Sphingomonadaceae</taxon>
        <taxon>Sphingomonas</taxon>
    </lineage>
</organism>
<keyword evidence="3" id="KW-1185">Reference proteome</keyword>
<feature type="transmembrane region" description="Helical" evidence="1">
    <location>
        <begin position="39"/>
        <end position="58"/>
    </location>
</feature>
<sequence length="68" mass="6894">MTKQSLSARPPAPVHRAKAAIRFGRRAGLTASVRITSGGILSVGALVSGILLSTAVLVRAAGRARTGD</sequence>
<comment type="caution">
    <text evidence="2">The sequence shown here is derived from an EMBL/GenBank/DDBJ whole genome shotgun (WGS) entry which is preliminary data.</text>
</comment>
<keyword evidence="1" id="KW-1133">Transmembrane helix</keyword>